<evidence type="ECO:0000313" key="2">
    <source>
        <dbReference type="Proteomes" id="UP001199631"/>
    </source>
</evidence>
<dbReference type="AlphaFoldDB" id="A0AAW5B2J4"/>
<reference evidence="1 2" key="1">
    <citation type="journal article" date="2022" name="Evol. Bioinform. Online">
        <title>Draft Genome Sequence of Oceanobacillus jordanicus Strain GSFE11, a Halotolerant Plant Growth-Promoting Bacterial Endophyte Isolated From the Jordan Valley.</title>
        <authorList>
            <person name="Alhindi T."/>
            <person name="Albdaiwi R."/>
        </authorList>
    </citation>
    <scope>NUCLEOTIDE SEQUENCE [LARGE SCALE GENOMIC DNA]</scope>
    <source>
        <strain evidence="1 2">GSFE11</strain>
    </source>
</reference>
<name>A0AAW5B2J4_9BACI</name>
<organism evidence="1 2">
    <name type="scientific">Oceanobacillus jordanicus</name>
    <dbReference type="NCBI Taxonomy" id="2867266"/>
    <lineage>
        <taxon>Bacteria</taxon>
        <taxon>Bacillati</taxon>
        <taxon>Bacillota</taxon>
        <taxon>Bacilli</taxon>
        <taxon>Bacillales</taxon>
        <taxon>Bacillaceae</taxon>
        <taxon>Oceanobacillus</taxon>
    </lineage>
</organism>
<keyword evidence="2" id="KW-1185">Reference proteome</keyword>
<gene>
    <name evidence="1" type="ORF">K3T81_03290</name>
</gene>
<comment type="caution">
    <text evidence="1">The sequence shown here is derived from an EMBL/GenBank/DDBJ whole genome shotgun (WGS) entry which is preliminary data.</text>
</comment>
<protein>
    <submittedName>
        <fullName evidence="1">Uncharacterized protein</fullName>
    </submittedName>
</protein>
<dbReference type="EMBL" id="JAIFZM010000002">
    <property type="protein sequence ID" value="MCG3418168.1"/>
    <property type="molecule type" value="Genomic_DNA"/>
</dbReference>
<dbReference type="Proteomes" id="UP001199631">
    <property type="component" value="Unassembled WGS sequence"/>
</dbReference>
<sequence>MQYKVFNTGNNNSEKLMTFITTLEKCLGKYLGKEVESEEVFVSIKTGDVPATYAST</sequence>
<proteinExistence type="predicted"/>
<evidence type="ECO:0000313" key="1">
    <source>
        <dbReference type="EMBL" id="MCG3418168.1"/>
    </source>
</evidence>
<accession>A0AAW5B2J4</accession>